<dbReference type="InterPro" id="IPR006119">
    <property type="entry name" value="Resolv_N"/>
</dbReference>
<dbReference type="SUPFAM" id="SSF53041">
    <property type="entry name" value="Resolvase-like"/>
    <property type="match status" value="1"/>
</dbReference>
<evidence type="ECO:0000256" key="1">
    <source>
        <dbReference type="ARBA" id="ARBA00023125"/>
    </source>
</evidence>
<gene>
    <name evidence="4" type="ORF">Ccl03g_40970</name>
</gene>
<dbReference type="RefSeq" id="WP_074926532.1">
    <property type="nucleotide sequence ID" value="NZ_AP031445.1"/>
</dbReference>
<evidence type="ECO:0000256" key="2">
    <source>
        <dbReference type="ARBA" id="ARBA00023172"/>
    </source>
</evidence>
<dbReference type="SMART" id="SM00857">
    <property type="entry name" value="Resolvase"/>
    <property type="match status" value="1"/>
</dbReference>
<sequence>MNQHKRVWIYCRVANTDTIELENQKRLLVDYSEQKGFEVVGITAEIAHGASIKRRGMADVFSAASKRRIDILLVVNPARITRKISEFLYCVKKLNGYGVEILTPTSGVVGLPEADFYARIAGIAKNMKG</sequence>
<dbReference type="Gene3D" id="3.40.50.1390">
    <property type="entry name" value="Resolvase, N-terminal catalytic domain"/>
    <property type="match status" value="1"/>
</dbReference>
<evidence type="ECO:0000259" key="3">
    <source>
        <dbReference type="PROSITE" id="PS51736"/>
    </source>
</evidence>
<comment type="caution">
    <text evidence="4">The sequence shown here is derived from an EMBL/GenBank/DDBJ whole genome shotgun (WGS) entry which is preliminary data.</text>
</comment>
<dbReference type="GO" id="GO:0003677">
    <property type="term" value="F:DNA binding"/>
    <property type="evidence" value="ECO:0007669"/>
    <property type="project" value="UniProtKB-KW"/>
</dbReference>
<dbReference type="EMBL" id="BJLB01000001">
    <property type="protein sequence ID" value="GEA38384.1"/>
    <property type="molecule type" value="Genomic_DNA"/>
</dbReference>
<name>A0A829WEN8_9FIRM</name>
<evidence type="ECO:0000313" key="5">
    <source>
        <dbReference type="Proteomes" id="UP000315200"/>
    </source>
</evidence>
<organism evidence="4 5">
    <name type="scientific">Enterocloster clostridioformis</name>
    <dbReference type="NCBI Taxonomy" id="1531"/>
    <lineage>
        <taxon>Bacteria</taxon>
        <taxon>Bacillati</taxon>
        <taxon>Bacillota</taxon>
        <taxon>Clostridia</taxon>
        <taxon>Lachnospirales</taxon>
        <taxon>Lachnospiraceae</taxon>
        <taxon>Enterocloster</taxon>
    </lineage>
</organism>
<protein>
    <recommendedName>
        <fullName evidence="3">Resolvase/invertase-type recombinase catalytic domain-containing protein</fullName>
    </recommendedName>
</protein>
<proteinExistence type="predicted"/>
<dbReference type="PROSITE" id="PS51736">
    <property type="entry name" value="RECOMBINASES_3"/>
    <property type="match status" value="1"/>
</dbReference>
<keyword evidence="1" id="KW-0238">DNA-binding</keyword>
<dbReference type="PANTHER" id="PTHR30461:SF2">
    <property type="entry name" value="SERINE RECOMBINASE PINE-RELATED"/>
    <property type="match status" value="1"/>
</dbReference>
<keyword evidence="2" id="KW-0233">DNA recombination</keyword>
<dbReference type="Proteomes" id="UP000315200">
    <property type="component" value="Unassembled WGS sequence"/>
</dbReference>
<dbReference type="InterPro" id="IPR050639">
    <property type="entry name" value="SSR_resolvase"/>
</dbReference>
<dbReference type="GeneID" id="97209290"/>
<accession>A0A829WEN8</accession>
<evidence type="ECO:0000313" key="4">
    <source>
        <dbReference type="EMBL" id="GEA38384.1"/>
    </source>
</evidence>
<feature type="domain" description="Resolvase/invertase-type recombinase catalytic" evidence="3">
    <location>
        <begin position="6"/>
        <end position="129"/>
    </location>
</feature>
<dbReference type="GO" id="GO:0000150">
    <property type="term" value="F:DNA strand exchange activity"/>
    <property type="evidence" value="ECO:0007669"/>
    <property type="project" value="InterPro"/>
</dbReference>
<dbReference type="InterPro" id="IPR036162">
    <property type="entry name" value="Resolvase-like_N_sf"/>
</dbReference>
<reference evidence="4 5" key="1">
    <citation type="submission" date="2019-06" db="EMBL/GenBank/DDBJ databases">
        <title>Draft genome sequence of [Clostridium] clostridioforme NBRC 113352.</title>
        <authorList>
            <person name="Miura T."/>
            <person name="Furukawa M."/>
            <person name="Shimamura M."/>
            <person name="Ohyama Y."/>
            <person name="Yamazoe A."/>
            <person name="Kawasaki H."/>
        </authorList>
    </citation>
    <scope>NUCLEOTIDE SEQUENCE [LARGE SCALE GENOMIC DNA]</scope>
    <source>
        <strain evidence="4 5">NBRC 113352</strain>
    </source>
</reference>
<dbReference type="Pfam" id="PF00239">
    <property type="entry name" value="Resolvase"/>
    <property type="match status" value="1"/>
</dbReference>
<dbReference type="AlphaFoldDB" id="A0A829WEN8"/>
<dbReference type="PANTHER" id="PTHR30461">
    <property type="entry name" value="DNA-INVERTASE FROM LAMBDOID PROPHAGE"/>
    <property type="match status" value="1"/>
</dbReference>